<keyword evidence="4" id="KW-1185">Reference proteome</keyword>
<keyword evidence="1" id="KW-0812">Transmembrane</keyword>
<dbReference type="Proteomes" id="UP000198670">
    <property type="component" value="Unassembled WGS sequence"/>
</dbReference>
<reference evidence="3 4" key="1">
    <citation type="submission" date="2016-10" db="EMBL/GenBank/DDBJ databases">
        <authorList>
            <person name="de Groot N.N."/>
        </authorList>
    </citation>
    <scope>NUCLEOTIDE SEQUENCE [LARGE SCALE GENOMIC DNA]</scope>
    <source>
        <strain evidence="3 4">RK1</strain>
    </source>
</reference>
<evidence type="ECO:0000313" key="3">
    <source>
        <dbReference type="EMBL" id="SFJ74017.1"/>
    </source>
</evidence>
<feature type="chain" id="PRO_5011475980" evidence="2">
    <location>
        <begin position="28"/>
        <end position="311"/>
    </location>
</feature>
<gene>
    <name evidence="3" type="ORF">SAMN05444682_11373</name>
</gene>
<dbReference type="Pfam" id="PF13584">
    <property type="entry name" value="BatD"/>
    <property type="match status" value="1"/>
</dbReference>
<keyword evidence="2" id="KW-0732">Signal</keyword>
<dbReference type="RefSeq" id="WP_090631184.1">
    <property type="nucleotide sequence ID" value="NZ_FOQO01000013.1"/>
</dbReference>
<evidence type="ECO:0000256" key="1">
    <source>
        <dbReference type="SAM" id="Phobius"/>
    </source>
</evidence>
<proteinExistence type="predicted"/>
<dbReference type="InterPro" id="IPR025738">
    <property type="entry name" value="BatD"/>
</dbReference>
<keyword evidence="1" id="KW-0472">Membrane</keyword>
<sequence>MQILRKQLFSYVLGGLMLLSAGGPAQAQEIRVSAQLDTSTIALGDQTTLRLRAEIPAGTDVRFPQLADTLSAKVPIVEAGTTDTVQTGPGQQSVTQTYLITSFDAGMQVIPEFEITVGDSAYRTEALPLQVQAVAVDTTKAIYDIKQPLEVSYSWLDWLRDNLLWVALAVVVLVAAGVGWFVLKKRKKAPAPPPAETLPDIPPHELALGKLQALRDRKLWQQGAVKPYHSELSDILRDFLERRYRIPAMEQTTDEIFVALAATDLPDGQKTRLRQVLTLADLVKFAREQPLHTDNEQSMEQAIAFVKEGAV</sequence>
<feature type="signal peptide" evidence="2">
    <location>
        <begin position="1"/>
        <end position="27"/>
    </location>
</feature>
<keyword evidence="1" id="KW-1133">Transmembrane helix</keyword>
<dbReference type="AlphaFoldDB" id="A0A1I3TWW0"/>
<evidence type="ECO:0000313" key="4">
    <source>
        <dbReference type="Proteomes" id="UP000198670"/>
    </source>
</evidence>
<dbReference type="OrthoDB" id="9807384at2"/>
<protein>
    <submittedName>
        <fullName evidence="3">Oxygen tolerance</fullName>
    </submittedName>
</protein>
<dbReference type="STRING" id="1477437.SAMN05444682_11373"/>
<dbReference type="EMBL" id="FOQO01000013">
    <property type="protein sequence ID" value="SFJ74017.1"/>
    <property type="molecule type" value="Genomic_DNA"/>
</dbReference>
<name>A0A1I3TWW0_9SPHI</name>
<feature type="transmembrane region" description="Helical" evidence="1">
    <location>
        <begin position="163"/>
        <end position="183"/>
    </location>
</feature>
<organism evidence="3 4">
    <name type="scientific">Parapedobacter indicus</name>
    <dbReference type="NCBI Taxonomy" id="1477437"/>
    <lineage>
        <taxon>Bacteria</taxon>
        <taxon>Pseudomonadati</taxon>
        <taxon>Bacteroidota</taxon>
        <taxon>Sphingobacteriia</taxon>
        <taxon>Sphingobacteriales</taxon>
        <taxon>Sphingobacteriaceae</taxon>
        <taxon>Parapedobacter</taxon>
    </lineage>
</organism>
<evidence type="ECO:0000256" key="2">
    <source>
        <dbReference type="SAM" id="SignalP"/>
    </source>
</evidence>
<accession>A0A1I3TWW0</accession>